<protein>
    <submittedName>
        <fullName evidence="2">Uncharacterized protein</fullName>
    </submittedName>
</protein>
<proteinExistence type="predicted"/>
<reference evidence="3" key="1">
    <citation type="submission" date="2019-03" db="EMBL/GenBank/DDBJ databases">
        <title>Snf2 controls pulcherriminic acid biosynthesis and connects pigmentation and antifungal activity of the yeast Metschnikowia pulcherrima.</title>
        <authorList>
            <person name="Gore-Lloyd D."/>
            <person name="Sumann I."/>
            <person name="Brachmann A.O."/>
            <person name="Schneeberger K."/>
            <person name="Ortiz-Merino R.A."/>
            <person name="Moreno-Beltran M."/>
            <person name="Schlaefli M."/>
            <person name="Kirner P."/>
            <person name="Santos Kron A."/>
            <person name="Wolfe K.H."/>
            <person name="Piel J."/>
            <person name="Ahrens C.H."/>
            <person name="Henk D."/>
            <person name="Freimoser F.M."/>
        </authorList>
    </citation>
    <scope>NUCLEOTIDE SEQUENCE [LARGE SCALE GENOMIC DNA]</scope>
    <source>
        <strain evidence="3">APC 1.2</strain>
    </source>
</reference>
<organism evidence="2 3">
    <name type="scientific">Metschnikowia aff. pulcherrima</name>
    <dbReference type="NCBI Taxonomy" id="2163413"/>
    <lineage>
        <taxon>Eukaryota</taxon>
        <taxon>Fungi</taxon>
        <taxon>Dikarya</taxon>
        <taxon>Ascomycota</taxon>
        <taxon>Saccharomycotina</taxon>
        <taxon>Pichiomycetes</taxon>
        <taxon>Metschnikowiaceae</taxon>
        <taxon>Metschnikowia</taxon>
    </lineage>
</organism>
<dbReference type="Proteomes" id="UP000292447">
    <property type="component" value="Chromosome I"/>
</dbReference>
<name>A0A4P6XHR9_9ASCO</name>
<dbReference type="EMBL" id="CP034456">
    <property type="protein sequence ID" value="QBM85995.1"/>
    <property type="molecule type" value="Genomic_DNA"/>
</dbReference>
<gene>
    <name evidence="2" type="ORF">METSCH_A06270</name>
</gene>
<sequence length="139" mass="14623">MSKGGNKNQEASSAKQAASKRVNSQVEKFIQNASDLLEAFPSALVSIAPIQDSKGIKFTVSHTGQSKVLTLECENAKDISRVLAFIGPGGVTASNLSSEKSMNNNGGNSAGTEESKEPERITGLASIMCNHNFHGENKA</sequence>
<accession>A0A4P6XHR9</accession>
<keyword evidence="3" id="KW-1185">Reference proteome</keyword>
<dbReference type="AlphaFoldDB" id="A0A4P6XHR9"/>
<evidence type="ECO:0000313" key="3">
    <source>
        <dbReference type="Proteomes" id="UP000292447"/>
    </source>
</evidence>
<dbReference type="STRING" id="2163413.A0A4P6XHR9"/>
<feature type="region of interest" description="Disordered" evidence="1">
    <location>
        <begin position="94"/>
        <end position="118"/>
    </location>
</feature>
<feature type="compositionally biased region" description="Polar residues" evidence="1">
    <location>
        <begin position="94"/>
        <end position="112"/>
    </location>
</feature>
<evidence type="ECO:0000256" key="1">
    <source>
        <dbReference type="SAM" id="MobiDB-lite"/>
    </source>
</evidence>
<evidence type="ECO:0000313" key="2">
    <source>
        <dbReference type="EMBL" id="QBM85995.1"/>
    </source>
</evidence>